<dbReference type="RefSeq" id="WP_202201711.1">
    <property type="nucleotide sequence ID" value="NZ_BAAATO010000052.1"/>
</dbReference>
<name>A0ABQ3TIU2_9ACTN</name>
<evidence type="ECO:0000313" key="1">
    <source>
        <dbReference type="EMBL" id="GHI80329.1"/>
    </source>
</evidence>
<organism evidence="1 2">
    <name type="scientific">Streptomyces spororaveus</name>
    <dbReference type="NCBI Taxonomy" id="284039"/>
    <lineage>
        <taxon>Bacteria</taxon>
        <taxon>Bacillati</taxon>
        <taxon>Actinomycetota</taxon>
        <taxon>Actinomycetes</taxon>
        <taxon>Kitasatosporales</taxon>
        <taxon>Streptomycetaceae</taxon>
        <taxon>Streptomyces</taxon>
    </lineage>
</organism>
<keyword evidence="2" id="KW-1185">Reference proteome</keyword>
<comment type="caution">
    <text evidence="1">The sequence shown here is derived from an EMBL/GenBank/DDBJ whole genome shotgun (WGS) entry which is preliminary data.</text>
</comment>
<dbReference type="EMBL" id="BNED01000005">
    <property type="protein sequence ID" value="GHI80329.1"/>
    <property type="molecule type" value="Genomic_DNA"/>
</dbReference>
<gene>
    <name evidence="1" type="ORF">Sspor_58900</name>
</gene>
<dbReference type="Proteomes" id="UP000608522">
    <property type="component" value="Unassembled WGS sequence"/>
</dbReference>
<sequence>MPIPLLAVAGALVKIAHSAYTWTQKTPQGRATLAAANAAAAYQHAKKHPTDGSAQQHAFEAGKKLGEHVVNPAAQSLYSHVRKDLNKP</sequence>
<proteinExistence type="predicted"/>
<accession>A0ABQ3TIU2</accession>
<evidence type="ECO:0000313" key="2">
    <source>
        <dbReference type="Proteomes" id="UP000608522"/>
    </source>
</evidence>
<reference evidence="2" key="1">
    <citation type="submission" date="2023-07" db="EMBL/GenBank/DDBJ databases">
        <title>Whole genome shotgun sequence of Streptomyces spororaveus NBRC 15456.</title>
        <authorList>
            <person name="Komaki H."/>
            <person name="Tamura T."/>
        </authorList>
    </citation>
    <scope>NUCLEOTIDE SEQUENCE [LARGE SCALE GENOMIC DNA]</scope>
    <source>
        <strain evidence="2">NBRC 15456</strain>
    </source>
</reference>
<protein>
    <submittedName>
        <fullName evidence="1">Uncharacterized protein</fullName>
    </submittedName>
</protein>